<sequence precursor="true">MSKTFCLHTTMLALLLSSLIGSSGSANELRIMSFNLRYGTANDGENHWDKRKEFVAETIHAYAPDLLGTQETLEFQKEFLSKKMPAYTSVGVGRDRGDQSGEMTALFFKTERFELLEEGHFWLSETPRIPGSKSWDTSLTRMCSWVRLQDRVSESKRPILFMNTHFDHRGSDARLQSARLLRKKADELGDGCDIVLTGDFNAAADSEPYRALFSELPGETVFLDTYATKRPADESGEATFSGFKSSTLEGSRIDWIAIRGSWTLQEAAIDRTGKEGRTPSDHYPVTAILSQANSTR</sequence>
<keyword evidence="4" id="KW-1185">Reference proteome</keyword>
<dbReference type="PANTHER" id="PTHR12121">
    <property type="entry name" value="CARBON CATABOLITE REPRESSOR PROTEIN 4"/>
    <property type="match status" value="1"/>
</dbReference>
<evidence type="ECO:0000313" key="4">
    <source>
        <dbReference type="Proteomes" id="UP000319143"/>
    </source>
</evidence>
<dbReference type="EMBL" id="SJPV01000001">
    <property type="protein sequence ID" value="TWU42280.1"/>
    <property type="molecule type" value="Genomic_DNA"/>
</dbReference>
<dbReference type="SUPFAM" id="SSF56219">
    <property type="entry name" value="DNase I-like"/>
    <property type="match status" value="1"/>
</dbReference>
<dbReference type="InterPro" id="IPR005135">
    <property type="entry name" value="Endo/exonuclease/phosphatase"/>
</dbReference>
<feature type="signal peptide" evidence="1">
    <location>
        <begin position="1"/>
        <end position="26"/>
    </location>
</feature>
<evidence type="ECO:0000313" key="3">
    <source>
        <dbReference type="EMBL" id="TWU42280.1"/>
    </source>
</evidence>
<proteinExistence type="predicted"/>
<keyword evidence="3" id="KW-0540">Nuclease</keyword>
<dbReference type="OrthoDB" id="9793162at2"/>
<dbReference type="GO" id="GO:0004519">
    <property type="term" value="F:endonuclease activity"/>
    <property type="evidence" value="ECO:0007669"/>
    <property type="project" value="UniProtKB-KW"/>
</dbReference>
<gene>
    <name evidence="3" type="ORF">Poly41_05760</name>
</gene>
<keyword evidence="3" id="KW-0378">Hydrolase</keyword>
<dbReference type="RefSeq" id="WP_146524369.1">
    <property type="nucleotide sequence ID" value="NZ_SJPV01000001.1"/>
</dbReference>
<keyword evidence="3" id="KW-0255">Endonuclease</keyword>
<organism evidence="3 4">
    <name type="scientific">Novipirellula artificiosorum</name>
    <dbReference type="NCBI Taxonomy" id="2528016"/>
    <lineage>
        <taxon>Bacteria</taxon>
        <taxon>Pseudomonadati</taxon>
        <taxon>Planctomycetota</taxon>
        <taxon>Planctomycetia</taxon>
        <taxon>Pirellulales</taxon>
        <taxon>Pirellulaceae</taxon>
        <taxon>Novipirellula</taxon>
    </lineage>
</organism>
<dbReference type="PANTHER" id="PTHR12121:SF36">
    <property type="entry name" value="ENDONUCLEASE_EXONUCLEASE_PHOSPHATASE DOMAIN-CONTAINING PROTEIN"/>
    <property type="match status" value="1"/>
</dbReference>
<dbReference type="GO" id="GO:0000175">
    <property type="term" value="F:3'-5'-RNA exonuclease activity"/>
    <property type="evidence" value="ECO:0007669"/>
    <property type="project" value="TreeGrafter"/>
</dbReference>
<evidence type="ECO:0000259" key="2">
    <source>
        <dbReference type="Pfam" id="PF03372"/>
    </source>
</evidence>
<keyword evidence="1" id="KW-0732">Signal</keyword>
<name>A0A5C6E095_9BACT</name>
<dbReference type="Proteomes" id="UP000319143">
    <property type="component" value="Unassembled WGS sequence"/>
</dbReference>
<feature type="domain" description="Endonuclease/exonuclease/phosphatase" evidence="2">
    <location>
        <begin position="32"/>
        <end position="282"/>
    </location>
</feature>
<reference evidence="3 4" key="1">
    <citation type="submission" date="2019-02" db="EMBL/GenBank/DDBJ databases">
        <title>Deep-cultivation of Planctomycetes and their phenomic and genomic characterization uncovers novel biology.</title>
        <authorList>
            <person name="Wiegand S."/>
            <person name="Jogler M."/>
            <person name="Boedeker C."/>
            <person name="Pinto D."/>
            <person name="Vollmers J."/>
            <person name="Rivas-Marin E."/>
            <person name="Kohn T."/>
            <person name="Peeters S.H."/>
            <person name="Heuer A."/>
            <person name="Rast P."/>
            <person name="Oberbeckmann S."/>
            <person name="Bunk B."/>
            <person name="Jeske O."/>
            <person name="Meyerdierks A."/>
            <person name="Storesund J.E."/>
            <person name="Kallscheuer N."/>
            <person name="Luecker S."/>
            <person name="Lage O.M."/>
            <person name="Pohl T."/>
            <person name="Merkel B.J."/>
            <person name="Hornburger P."/>
            <person name="Mueller R.-W."/>
            <person name="Bruemmer F."/>
            <person name="Labrenz M."/>
            <person name="Spormann A.M."/>
            <person name="Op Den Camp H."/>
            <person name="Overmann J."/>
            <person name="Amann R."/>
            <person name="Jetten M.S.M."/>
            <person name="Mascher T."/>
            <person name="Medema M.H."/>
            <person name="Devos D.P."/>
            <person name="Kaster A.-K."/>
            <person name="Ovreas L."/>
            <person name="Rohde M."/>
            <person name="Galperin M.Y."/>
            <person name="Jogler C."/>
        </authorList>
    </citation>
    <scope>NUCLEOTIDE SEQUENCE [LARGE SCALE GENOMIC DNA]</scope>
    <source>
        <strain evidence="3 4">Poly41</strain>
    </source>
</reference>
<dbReference type="Pfam" id="PF03372">
    <property type="entry name" value="Exo_endo_phos"/>
    <property type="match status" value="1"/>
</dbReference>
<feature type="chain" id="PRO_5022919439" evidence="1">
    <location>
        <begin position="27"/>
        <end position="296"/>
    </location>
</feature>
<accession>A0A5C6E095</accession>
<protein>
    <submittedName>
        <fullName evidence="3">Endonuclease/Exonuclease/phosphatase family protein</fullName>
    </submittedName>
</protein>
<evidence type="ECO:0000256" key="1">
    <source>
        <dbReference type="SAM" id="SignalP"/>
    </source>
</evidence>
<dbReference type="InterPro" id="IPR036691">
    <property type="entry name" value="Endo/exonu/phosph_ase_sf"/>
</dbReference>
<comment type="caution">
    <text evidence="3">The sequence shown here is derived from an EMBL/GenBank/DDBJ whole genome shotgun (WGS) entry which is preliminary data.</text>
</comment>
<keyword evidence="3" id="KW-0269">Exonuclease</keyword>
<dbReference type="Gene3D" id="3.60.10.10">
    <property type="entry name" value="Endonuclease/exonuclease/phosphatase"/>
    <property type="match status" value="1"/>
</dbReference>
<dbReference type="AlphaFoldDB" id="A0A5C6E095"/>
<dbReference type="InterPro" id="IPR050410">
    <property type="entry name" value="CCR4/nocturin_mRNA_transcr"/>
</dbReference>
<dbReference type="CDD" id="cd09083">
    <property type="entry name" value="EEP-1"/>
    <property type="match status" value="1"/>
</dbReference>